<keyword evidence="4" id="KW-0862">Zinc</keyword>
<accession>A0AAU8A9P3</accession>
<evidence type="ECO:0000256" key="4">
    <source>
        <dbReference type="ARBA" id="ARBA00022833"/>
    </source>
</evidence>
<proteinExistence type="predicted"/>
<evidence type="ECO:0000259" key="5">
    <source>
        <dbReference type="SMART" id="SM00849"/>
    </source>
</evidence>
<dbReference type="SMART" id="SM00849">
    <property type="entry name" value="Lactamase_B"/>
    <property type="match status" value="1"/>
</dbReference>
<comment type="cofactor">
    <cofactor evidence="1">
        <name>Zn(2+)</name>
        <dbReference type="ChEBI" id="CHEBI:29105"/>
    </cofactor>
</comment>
<dbReference type="Pfam" id="PF00753">
    <property type="entry name" value="Lactamase_B"/>
    <property type="match status" value="1"/>
</dbReference>
<reference evidence="6" key="1">
    <citation type="submission" date="2023-02" db="EMBL/GenBank/DDBJ databases">
        <title>Gut commensal Christensenella minuta modulates host metabolism via a new class of secondary bile acids.</title>
        <authorList>
            <person name="Liu C."/>
        </authorList>
    </citation>
    <scope>NUCLEOTIDE SEQUENCE</scope>
    <source>
        <strain evidence="6">CA70</strain>
    </source>
</reference>
<dbReference type="InterPro" id="IPR036866">
    <property type="entry name" value="RibonucZ/Hydroxyglut_hydro"/>
</dbReference>
<evidence type="ECO:0000313" key="6">
    <source>
        <dbReference type="EMBL" id="XCC62750.1"/>
    </source>
</evidence>
<dbReference type="AlphaFoldDB" id="A0AAU8A9P3"/>
<dbReference type="SUPFAM" id="SSF56281">
    <property type="entry name" value="Metallo-hydrolase/oxidoreductase"/>
    <property type="match status" value="1"/>
</dbReference>
<dbReference type="Gene3D" id="3.60.15.10">
    <property type="entry name" value="Ribonuclease Z/Hydroxyacylglutathione hydrolase-like"/>
    <property type="match status" value="1"/>
</dbReference>
<sequence>MENTYIVSDELFQNMVVIDPGSEAEKIMEQIDRKGGKVSYILLTHGHADHIGAVDELRKRYSAQVAIHKEDADMLGSSSGNLSQFLGNPFTVLPADIFLADGDVIRFGETELKIIHTPGHSPGSICLLGTEVIFSGDTLFESSIGRTDFPGGDIEAMRESLSILEALPGDYTVYPGHGGTTTLAQERAMNPYMGR</sequence>
<evidence type="ECO:0000256" key="2">
    <source>
        <dbReference type="ARBA" id="ARBA00022723"/>
    </source>
</evidence>
<gene>
    <name evidence="6" type="ORF">PUP29_02160</name>
</gene>
<dbReference type="GO" id="GO:0016787">
    <property type="term" value="F:hydrolase activity"/>
    <property type="evidence" value="ECO:0007669"/>
    <property type="project" value="UniProtKB-KW"/>
</dbReference>
<evidence type="ECO:0000256" key="1">
    <source>
        <dbReference type="ARBA" id="ARBA00001947"/>
    </source>
</evidence>
<dbReference type="PANTHER" id="PTHR46233">
    <property type="entry name" value="HYDROXYACYLGLUTATHIONE HYDROLASE GLOC"/>
    <property type="match status" value="1"/>
</dbReference>
<keyword evidence="2" id="KW-0479">Metal-binding</keyword>
<dbReference type="CDD" id="cd06262">
    <property type="entry name" value="metallo-hydrolase-like_MBL-fold"/>
    <property type="match status" value="1"/>
</dbReference>
<dbReference type="GO" id="GO:0046872">
    <property type="term" value="F:metal ion binding"/>
    <property type="evidence" value="ECO:0007669"/>
    <property type="project" value="UniProtKB-KW"/>
</dbReference>
<protein>
    <submittedName>
        <fullName evidence="6">MBL fold metallo-hydrolase</fullName>
    </submittedName>
</protein>
<dbReference type="RefSeq" id="WP_353423735.1">
    <property type="nucleotide sequence ID" value="NZ_CP117826.1"/>
</dbReference>
<dbReference type="EMBL" id="CP117826">
    <property type="protein sequence ID" value="XCC62750.1"/>
    <property type="molecule type" value="Genomic_DNA"/>
</dbReference>
<organism evidence="6">
    <name type="scientific">Christensenella massiliensis</name>
    <dbReference type="NCBI Taxonomy" id="1805714"/>
    <lineage>
        <taxon>Bacteria</taxon>
        <taxon>Bacillati</taxon>
        <taxon>Bacillota</taxon>
        <taxon>Clostridia</taxon>
        <taxon>Christensenellales</taxon>
        <taxon>Christensenellaceae</taxon>
        <taxon>Christensenella</taxon>
    </lineage>
</organism>
<dbReference type="InterPro" id="IPR001279">
    <property type="entry name" value="Metallo-B-lactamas"/>
</dbReference>
<feature type="domain" description="Metallo-beta-lactamase" evidence="5">
    <location>
        <begin position="1"/>
        <end position="177"/>
    </location>
</feature>
<name>A0AAU8A9P3_9FIRM</name>
<evidence type="ECO:0000256" key="3">
    <source>
        <dbReference type="ARBA" id="ARBA00022801"/>
    </source>
</evidence>
<dbReference type="PANTHER" id="PTHR46233:SF3">
    <property type="entry name" value="HYDROXYACYLGLUTATHIONE HYDROLASE GLOC"/>
    <property type="match status" value="1"/>
</dbReference>
<keyword evidence="3" id="KW-0378">Hydrolase</keyword>
<dbReference type="InterPro" id="IPR051453">
    <property type="entry name" value="MBL_Glyoxalase_II"/>
</dbReference>